<evidence type="ECO:0000256" key="2">
    <source>
        <dbReference type="ARBA" id="ARBA00022448"/>
    </source>
</evidence>
<dbReference type="PROSITE" id="PS01039">
    <property type="entry name" value="SBP_BACTERIAL_3"/>
    <property type="match status" value="1"/>
</dbReference>
<feature type="chain" id="PRO_5037737252" evidence="5">
    <location>
        <begin position="19"/>
        <end position="341"/>
    </location>
</feature>
<evidence type="ECO:0000313" key="7">
    <source>
        <dbReference type="EMBL" id="MBD3848000.1"/>
    </source>
</evidence>
<dbReference type="SMART" id="SM00062">
    <property type="entry name" value="PBPb"/>
    <property type="match status" value="1"/>
</dbReference>
<evidence type="ECO:0000313" key="8">
    <source>
        <dbReference type="Proteomes" id="UP000619295"/>
    </source>
</evidence>
<dbReference type="GO" id="GO:0006865">
    <property type="term" value="P:amino acid transport"/>
    <property type="evidence" value="ECO:0007669"/>
    <property type="project" value="TreeGrafter"/>
</dbReference>
<evidence type="ECO:0000256" key="3">
    <source>
        <dbReference type="ARBA" id="ARBA00022729"/>
    </source>
</evidence>
<dbReference type="RefSeq" id="WP_113253342.1">
    <property type="nucleotide sequence ID" value="NZ_JACXWY010000014.1"/>
</dbReference>
<comment type="caution">
    <text evidence="7">The sequence shown here is derived from an EMBL/GenBank/DDBJ whole genome shotgun (WGS) entry which is preliminary data.</text>
</comment>
<evidence type="ECO:0000256" key="5">
    <source>
        <dbReference type="SAM" id="SignalP"/>
    </source>
</evidence>
<dbReference type="SUPFAM" id="SSF53850">
    <property type="entry name" value="Periplasmic binding protein-like II"/>
    <property type="match status" value="1"/>
</dbReference>
<protein>
    <submittedName>
        <fullName evidence="7">Amino acid ABC transporter substrate-binding protein</fullName>
    </submittedName>
</protein>
<dbReference type="InterPro" id="IPR001638">
    <property type="entry name" value="Solute-binding_3/MltF_N"/>
</dbReference>
<dbReference type="InterPro" id="IPR018313">
    <property type="entry name" value="SBP_3_CS"/>
</dbReference>
<keyword evidence="8" id="KW-1185">Reference proteome</keyword>
<keyword evidence="3 5" id="KW-0732">Signal</keyword>
<dbReference type="Proteomes" id="UP000619295">
    <property type="component" value="Unassembled WGS sequence"/>
</dbReference>
<dbReference type="PANTHER" id="PTHR30085:SF7">
    <property type="entry name" value="AMINO-ACID ABC TRANSPORTER-BINDING PROTEIN YHDW-RELATED"/>
    <property type="match status" value="1"/>
</dbReference>
<feature type="signal peptide" evidence="5">
    <location>
        <begin position="1"/>
        <end position="18"/>
    </location>
</feature>
<gene>
    <name evidence="7" type="ORF">IED13_20050</name>
</gene>
<evidence type="ECO:0000256" key="1">
    <source>
        <dbReference type="ARBA" id="ARBA00010333"/>
    </source>
</evidence>
<dbReference type="Pfam" id="PF00497">
    <property type="entry name" value="SBP_bac_3"/>
    <property type="match status" value="1"/>
</dbReference>
<dbReference type="PANTHER" id="PTHR30085">
    <property type="entry name" value="AMINO ACID ABC TRANSPORTER PERMEASE"/>
    <property type="match status" value="1"/>
</dbReference>
<keyword evidence="2" id="KW-0813">Transport</keyword>
<dbReference type="EMBL" id="JACXWY010000014">
    <property type="protein sequence ID" value="MBD3848000.1"/>
    <property type="molecule type" value="Genomic_DNA"/>
</dbReference>
<sequence>MKRFLLSLAAGLALTATAAAPSLAQSTLEKIKARGNIICGTSEGVPGFSLQDKNGIWVGFDTDVCRALAAAIFNDPNKASYLSLSSKNRLVALQAGEIDVLARTTTWSLGRDIGQGVSFTTVNYYDGQGFIVRKKLGVNTVKDLNGASVCVAQGTTTELNLADYGRTHGIKFETVAFGTLEDTVQAYEAGRCDAYTTDLSALAGTRGRLKDPDEHVLLQEVISKEPLGPWVRKNDPAWFDLVRWTVIATINAEELGVTQANVEELAKTSQNPEVRRMLGAEGKFGESLGLTNDWVVRIVKAVGNYGESFDRHFGPKSSNPLPRGVNKLWTQGGLQYGPPIR</sequence>
<proteinExistence type="inferred from homology"/>
<organism evidence="7 8">
    <name type="scientific">Bosea spartocytisi</name>
    <dbReference type="NCBI Taxonomy" id="2773451"/>
    <lineage>
        <taxon>Bacteria</taxon>
        <taxon>Pseudomonadati</taxon>
        <taxon>Pseudomonadota</taxon>
        <taxon>Alphaproteobacteria</taxon>
        <taxon>Hyphomicrobiales</taxon>
        <taxon>Boseaceae</taxon>
        <taxon>Bosea</taxon>
    </lineage>
</organism>
<reference evidence="7" key="1">
    <citation type="submission" date="2020-09" db="EMBL/GenBank/DDBJ databases">
        <title>Bosea spartocytisi sp. nov. a root nodule endophyte of Spartocytisus supranubius in the high mountain ecosystem fo the Teide National Park (Canary Islands, Spain).</title>
        <authorList>
            <person name="Pulido-Suarez L."/>
            <person name="Peix A."/>
            <person name="Igual J.M."/>
            <person name="Socas-Perez N."/>
            <person name="Velazquez E."/>
            <person name="Flores-Felix J.D."/>
            <person name="Leon-Barrios M."/>
        </authorList>
    </citation>
    <scope>NUCLEOTIDE SEQUENCE</scope>
    <source>
        <strain evidence="7">SSUT16</strain>
    </source>
</reference>
<dbReference type="CDD" id="cd13692">
    <property type="entry name" value="PBP2_BztA"/>
    <property type="match status" value="1"/>
</dbReference>
<evidence type="ECO:0000256" key="4">
    <source>
        <dbReference type="RuleBase" id="RU003744"/>
    </source>
</evidence>
<feature type="domain" description="Solute-binding protein family 3/N-terminal" evidence="6">
    <location>
        <begin position="36"/>
        <end position="265"/>
    </location>
</feature>
<name>A0A927EDG9_9HYPH</name>
<dbReference type="Gene3D" id="3.40.190.10">
    <property type="entry name" value="Periplasmic binding protein-like II"/>
    <property type="match status" value="2"/>
</dbReference>
<evidence type="ECO:0000259" key="6">
    <source>
        <dbReference type="SMART" id="SM00062"/>
    </source>
</evidence>
<dbReference type="InterPro" id="IPR051455">
    <property type="entry name" value="Bact_solute-bind_prot3"/>
</dbReference>
<dbReference type="AlphaFoldDB" id="A0A927EDG9"/>
<accession>A0A927EDG9</accession>
<comment type="similarity">
    <text evidence="1 4">Belongs to the bacterial solute-binding protein 3 family.</text>
</comment>